<evidence type="ECO:0000313" key="2">
    <source>
        <dbReference type="Proteomes" id="UP000483820"/>
    </source>
</evidence>
<reference evidence="1 2" key="1">
    <citation type="submission" date="2019-12" db="EMBL/GenBank/DDBJ databases">
        <title>Chromosome-level assembly of the Caenorhabditis remanei genome.</title>
        <authorList>
            <person name="Teterina A.A."/>
            <person name="Willis J.H."/>
            <person name="Phillips P.C."/>
        </authorList>
    </citation>
    <scope>NUCLEOTIDE SEQUENCE [LARGE SCALE GENOMIC DNA]</scope>
    <source>
        <strain evidence="1 2">PX506</strain>
        <tissue evidence="1">Whole organism</tissue>
    </source>
</reference>
<name>A0A6A5G1C5_CAERE</name>
<comment type="caution">
    <text evidence="1">The sequence shown here is derived from an EMBL/GenBank/DDBJ whole genome shotgun (WGS) entry which is preliminary data.</text>
</comment>
<dbReference type="GeneID" id="78777861"/>
<accession>A0A6A5G1C5</accession>
<dbReference type="CTD" id="78777861"/>
<protein>
    <submittedName>
        <fullName evidence="1">Uncharacterized protein</fullName>
    </submittedName>
</protein>
<evidence type="ECO:0000313" key="1">
    <source>
        <dbReference type="EMBL" id="KAF1748462.1"/>
    </source>
</evidence>
<dbReference type="Proteomes" id="UP000483820">
    <property type="component" value="Chromosome X"/>
</dbReference>
<organism evidence="1 2">
    <name type="scientific">Caenorhabditis remanei</name>
    <name type="common">Caenorhabditis vulgaris</name>
    <dbReference type="NCBI Taxonomy" id="31234"/>
    <lineage>
        <taxon>Eukaryota</taxon>
        <taxon>Metazoa</taxon>
        <taxon>Ecdysozoa</taxon>
        <taxon>Nematoda</taxon>
        <taxon>Chromadorea</taxon>
        <taxon>Rhabditida</taxon>
        <taxon>Rhabditina</taxon>
        <taxon>Rhabditomorpha</taxon>
        <taxon>Rhabditoidea</taxon>
        <taxon>Rhabditidae</taxon>
        <taxon>Peloderinae</taxon>
        <taxon>Caenorhabditis</taxon>
    </lineage>
</organism>
<dbReference type="KEGG" id="crq:GCK72_024929"/>
<proteinExistence type="predicted"/>
<sequence>MDRWGLYDENLENGAAFLLLEWVVRLVGWSGDKKIASLVLFTVLEESEIIQIIFRMNIGYDNLLFGDLRYLLPLDRSLSTQLLGGSLDVLHLRSFLELNQESDKQIRQSATSTLGWKISRRSEVVGGKEEDEV</sequence>
<dbReference type="AlphaFoldDB" id="A0A6A5G1C5"/>
<gene>
    <name evidence="1" type="ORF">GCK72_024929</name>
</gene>
<dbReference type="EMBL" id="WUAV01000006">
    <property type="protein sequence ID" value="KAF1748462.1"/>
    <property type="molecule type" value="Genomic_DNA"/>
</dbReference>
<dbReference type="RefSeq" id="XP_053579687.1">
    <property type="nucleotide sequence ID" value="XM_053736121.1"/>
</dbReference>